<feature type="compositionally biased region" description="Basic and acidic residues" evidence="1">
    <location>
        <begin position="1091"/>
        <end position="1100"/>
    </location>
</feature>
<dbReference type="Proteomes" id="UP000289738">
    <property type="component" value="Chromosome B09"/>
</dbReference>
<feature type="domain" description="DUF4216" evidence="2">
    <location>
        <begin position="953"/>
        <end position="1016"/>
    </location>
</feature>
<evidence type="ECO:0000313" key="6">
    <source>
        <dbReference type="Proteomes" id="UP000289738"/>
    </source>
</evidence>
<evidence type="ECO:0008006" key="7">
    <source>
        <dbReference type="Google" id="ProtNLM"/>
    </source>
</evidence>
<dbReference type="PANTHER" id="PTHR10775:SF173">
    <property type="match status" value="1"/>
</dbReference>
<evidence type="ECO:0000259" key="3">
    <source>
        <dbReference type="Pfam" id="PF13960"/>
    </source>
</evidence>
<feature type="domain" description="DUF4218" evidence="3">
    <location>
        <begin position="688"/>
        <end position="801"/>
    </location>
</feature>
<keyword evidence="6" id="KW-1185">Reference proteome</keyword>
<evidence type="ECO:0000313" key="5">
    <source>
        <dbReference type="EMBL" id="RYQ91920.1"/>
    </source>
</evidence>
<dbReference type="OrthoDB" id="1933987at2759"/>
<gene>
    <name evidence="5" type="ORF">Ahy_B09g097982</name>
</gene>
<protein>
    <recommendedName>
        <fullName evidence="7">Transposase-associated domain-containing protein</fullName>
    </recommendedName>
</protein>
<feature type="region of interest" description="Disordered" evidence="1">
    <location>
        <begin position="1080"/>
        <end position="1100"/>
    </location>
</feature>
<evidence type="ECO:0000259" key="4">
    <source>
        <dbReference type="Pfam" id="PF13963"/>
    </source>
</evidence>
<dbReference type="Pfam" id="PF13963">
    <property type="entry name" value="Transpos_assoc"/>
    <property type="match status" value="1"/>
</dbReference>
<feature type="domain" description="Transposase-associated" evidence="4">
    <location>
        <begin position="3"/>
        <end position="75"/>
    </location>
</feature>
<dbReference type="Pfam" id="PF13952">
    <property type="entry name" value="DUF4216"/>
    <property type="match status" value="1"/>
</dbReference>
<comment type="caution">
    <text evidence="5">The sequence shown here is derived from an EMBL/GenBank/DDBJ whole genome shotgun (WGS) entry which is preliminary data.</text>
</comment>
<reference evidence="5 6" key="1">
    <citation type="submission" date="2019-01" db="EMBL/GenBank/DDBJ databases">
        <title>Sequencing of cultivated peanut Arachis hypogaea provides insights into genome evolution and oil improvement.</title>
        <authorList>
            <person name="Chen X."/>
        </authorList>
    </citation>
    <scope>NUCLEOTIDE SEQUENCE [LARGE SCALE GENOMIC DNA]</scope>
    <source>
        <strain evidence="6">cv. Fuhuasheng</strain>
        <tissue evidence="5">Leaves</tissue>
    </source>
</reference>
<sequence length="1100" mass="127915">MDKSWMLKPRTSKKYLDGLDEFLDFAFHNAAEGTQILCPCKNCNNCSWRNREDVYEHLVCDGFDKGYNKWIFHGECGSSKSAEKDGSEIQDNLDKLLEETFMMSRQFETSQFDDALDEDENEEEPDEETKKFYKLIHDAHQELYLGCKDFTKLSTIVRLLHIKNLHGWSNVSFNMLLQLLNELLPEGSCLPSIYEECKYIIKGLDFSYEKIDACPNDCILYWKKFKEYTTCPKCGASRYKMKKVQSAKRKVSCKLTSQPIPAKILRYFPLKLRIKKLFISSKTADLMTWHNKGRKNDGKLRHPADSPAWKTFDSLHSNFALEPRNVRMGLASDGFNPYKTMSSRYSIWPVVLTIYNLSPWDCMKQHSMMLSLLIPGPSSPNRNIDIYLQPLIDELKELWENGFETYDASSGKLFRVHAALLWTISDLPGYSMLSGWRTSGKLACPVCNYDTCSRFLKHSKKTCYMGHRRFLASKHRWRKDKKSFDGTKELRTAPVPLSGPDVLEKLGNRENSFGKTIKRRRNDDDPWTKKSIFFELPYWSTNLLRHNLDVMHIEKNICENIVGTLLNLEGKSKDHLKARLDLVDMEIRHELHPKNIGLNKTFLPPARFTMSSKEKSDFCCVLKNVKLPEGYGSNISRCVQLEHHKLLGLKSHDYHILMQDLLKIAIRRALPKEVVRVLLKFSSYFKTLCSKVIRVDVFEQLDVEIAQILCELERIFPPSFFVLMIHLSMHLAYEARLGGPVQYRWMYPIERFLLKLKNYVRNKSRPEGSIAEGYLADECLTFCSRYLNDNVRTKFNNPTKNLDGPIGNGVMISLDPLMWEQSHRYVLFNCNITAPYIKQHEEIVFSDAHSLGDKWDKTKDHCLTFTELFEDFARNSSVNKELKWLSRGPNVAARRFSAYVINGYKFVTEDCERKTQNTGVIVISSTVKFRNEKDEDPEVENVTYYGVLKDIPELDYHGHSKYVLFKCDWFQSKKDNFGLTLVNFRKPIYENDPFVFATQVRQVYYTEDPSDTWHVVTNTIPRDLFDIYGDLDNDDMEKFKDGPQITSSMLYQSTSVEDDVNWIRDDIPGTTIDTCILDNQPMGEESQDNLDFSHRDMSTL</sequence>
<dbReference type="InterPro" id="IPR029480">
    <property type="entry name" value="Transpos_assoc"/>
</dbReference>
<dbReference type="InterPro" id="IPR025312">
    <property type="entry name" value="DUF4216"/>
</dbReference>
<name>A0A444XQA2_ARAHY</name>
<evidence type="ECO:0000256" key="1">
    <source>
        <dbReference type="SAM" id="MobiDB-lite"/>
    </source>
</evidence>
<dbReference type="AlphaFoldDB" id="A0A444XQA2"/>
<dbReference type="Pfam" id="PF13960">
    <property type="entry name" value="DUF4218"/>
    <property type="match status" value="1"/>
</dbReference>
<accession>A0A444XQA2</accession>
<dbReference type="STRING" id="3818.A0A444XQA2"/>
<dbReference type="InterPro" id="IPR004242">
    <property type="entry name" value="Transposase_21"/>
</dbReference>
<dbReference type="InterPro" id="IPR025452">
    <property type="entry name" value="DUF4218"/>
</dbReference>
<dbReference type="PANTHER" id="PTHR10775">
    <property type="entry name" value="OS08G0208400 PROTEIN"/>
    <property type="match status" value="1"/>
</dbReference>
<dbReference type="EMBL" id="SDMP01000019">
    <property type="protein sequence ID" value="RYQ91920.1"/>
    <property type="molecule type" value="Genomic_DNA"/>
</dbReference>
<dbReference type="Pfam" id="PF02992">
    <property type="entry name" value="Transposase_21"/>
    <property type="match status" value="1"/>
</dbReference>
<proteinExistence type="predicted"/>
<organism evidence="5 6">
    <name type="scientific">Arachis hypogaea</name>
    <name type="common">Peanut</name>
    <dbReference type="NCBI Taxonomy" id="3818"/>
    <lineage>
        <taxon>Eukaryota</taxon>
        <taxon>Viridiplantae</taxon>
        <taxon>Streptophyta</taxon>
        <taxon>Embryophyta</taxon>
        <taxon>Tracheophyta</taxon>
        <taxon>Spermatophyta</taxon>
        <taxon>Magnoliopsida</taxon>
        <taxon>eudicotyledons</taxon>
        <taxon>Gunneridae</taxon>
        <taxon>Pentapetalae</taxon>
        <taxon>rosids</taxon>
        <taxon>fabids</taxon>
        <taxon>Fabales</taxon>
        <taxon>Fabaceae</taxon>
        <taxon>Papilionoideae</taxon>
        <taxon>50 kb inversion clade</taxon>
        <taxon>dalbergioids sensu lato</taxon>
        <taxon>Dalbergieae</taxon>
        <taxon>Pterocarpus clade</taxon>
        <taxon>Arachis</taxon>
    </lineage>
</organism>
<evidence type="ECO:0000259" key="2">
    <source>
        <dbReference type="Pfam" id="PF13952"/>
    </source>
</evidence>